<reference evidence="2 3" key="1">
    <citation type="journal article" date="2013" name="J. Microbiol.">
        <title>Lysinibacillus chungkukjangi sp. nov., isolated from Chungkukjang, Korean fermented soybean food.</title>
        <authorList>
            <person name="Kim S.J."/>
            <person name="Jang Y.H."/>
            <person name="Hamada M."/>
            <person name="Ahn J.H."/>
            <person name="Weon H.Y."/>
            <person name="Suzuki K."/>
            <person name="Whang K.S."/>
            <person name="Kwon S.W."/>
        </authorList>
    </citation>
    <scope>NUCLEOTIDE SEQUENCE [LARGE SCALE GENOMIC DNA]</scope>
    <source>
        <strain evidence="2 3">MCCC 1A12701</strain>
    </source>
</reference>
<evidence type="ECO:0000313" key="3">
    <source>
        <dbReference type="Proteomes" id="UP000274033"/>
    </source>
</evidence>
<evidence type="ECO:0000256" key="1">
    <source>
        <dbReference type="SAM" id="Phobius"/>
    </source>
</evidence>
<evidence type="ECO:0000313" key="2">
    <source>
        <dbReference type="EMBL" id="RQW73330.1"/>
    </source>
</evidence>
<proteinExistence type="predicted"/>
<gene>
    <name evidence="2" type="ORF">EBB45_16895</name>
</gene>
<keyword evidence="1" id="KW-1133">Transmembrane helix</keyword>
<protein>
    <submittedName>
        <fullName evidence="2">Uncharacterized protein</fullName>
    </submittedName>
</protein>
<dbReference type="EMBL" id="RRCT01000022">
    <property type="protein sequence ID" value="RQW73330.1"/>
    <property type="molecule type" value="Genomic_DNA"/>
</dbReference>
<feature type="transmembrane region" description="Helical" evidence="1">
    <location>
        <begin position="7"/>
        <end position="26"/>
    </location>
</feature>
<organism evidence="2 3">
    <name type="scientific">Lysinibacillus composti</name>
    <dbReference type="NCBI Taxonomy" id="720633"/>
    <lineage>
        <taxon>Bacteria</taxon>
        <taxon>Bacillati</taxon>
        <taxon>Bacillota</taxon>
        <taxon>Bacilli</taxon>
        <taxon>Bacillales</taxon>
        <taxon>Bacillaceae</taxon>
        <taxon>Lysinibacillus</taxon>
    </lineage>
</organism>
<keyword evidence="3" id="KW-1185">Reference proteome</keyword>
<name>A0A3N9U9V9_9BACI</name>
<feature type="transmembrane region" description="Helical" evidence="1">
    <location>
        <begin position="46"/>
        <end position="64"/>
    </location>
</feature>
<dbReference type="RefSeq" id="WP_124766524.1">
    <property type="nucleotide sequence ID" value="NZ_RRCT01000022.1"/>
</dbReference>
<accession>A0A3N9U9V9</accession>
<dbReference type="OrthoDB" id="2609546at2"/>
<dbReference type="AlphaFoldDB" id="A0A3N9U9V9"/>
<keyword evidence="1" id="KW-0472">Membrane</keyword>
<keyword evidence="1" id="KW-0812">Transmembrane</keyword>
<feature type="transmembrane region" description="Helical" evidence="1">
    <location>
        <begin position="76"/>
        <end position="100"/>
    </location>
</feature>
<comment type="caution">
    <text evidence="2">The sequence shown here is derived from an EMBL/GenBank/DDBJ whole genome shotgun (WGS) entry which is preliminary data.</text>
</comment>
<feature type="transmembrane region" description="Helical" evidence="1">
    <location>
        <begin position="112"/>
        <end position="134"/>
    </location>
</feature>
<dbReference type="Proteomes" id="UP000274033">
    <property type="component" value="Unassembled WGS sequence"/>
</dbReference>
<sequence>MGKFFAILGAIAFYLFYPLLLLVIVFGPIMEFSILLDIYQLGAPRAGMTLGVLAFLGFLLFLSYKIPRLGWLYRKLPVFMPFLQMCFITLIGIELGIFFANMWADKQLFSKGVAILLTIISIVVVRLYLSYWYYKYPISYKVHKL</sequence>